<keyword evidence="2" id="KW-1185">Reference proteome</keyword>
<comment type="caution">
    <text evidence="1">The sequence shown here is derived from an EMBL/GenBank/DDBJ whole genome shotgun (WGS) entry which is preliminary data.</text>
</comment>
<sequence>MGDDYDAYFIQNISLERDASLQLCYLENLEPTIKIRRHPCKVWHFQSRQFEIVQKLSSSVYVERSHLPPYLSLLRIPKNTQVHSIFSTGSVNIEVVDPAYPISTPSIAKTEHRLNDTVPQAINHPLQRQNTASMTLCLKPFTIHFKDRTPPQ</sequence>
<dbReference type="AlphaFoldDB" id="A0AAV1YVI5"/>
<organism evidence="1 2">
    <name type="scientific">Larinioides sclopetarius</name>
    <dbReference type="NCBI Taxonomy" id="280406"/>
    <lineage>
        <taxon>Eukaryota</taxon>
        <taxon>Metazoa</taxon>
        <taxon>Ecdysozoa</taxon>
        <taxon>Arthropoda</taxon>
        <taxon>Chelicerata</taxon>
        <taxon>Arachnida</taxon>
        <taxon>Araneae</taxon>
        <taxon>Araneomorphae</taxon>
        <taxon>Entelegynae</taxon>
        <taxon>Araneoidea</taxon>
        <taxon>Araneidae</taxon>
        <taxon>Larinioides</taxon>
    </lineage>
</organism>
<protein>
    <submittedName>
        <fullName evidence="1">Uncharacterized protein</fullName>
    </submittedName>
</protein>
<evidence type="ECO:0000313" key="2">
    <source>
        <dbReference type="Proteomes" id="UP001497382"/>
    </source>
</evidence>
<name>A0AAV1YVI5_9ARAC</name>
<evidence type="ECO:0000313" key="1">
    <source>
        <dbReference type="EMBL" id="CAL1262995.1"/>
    </source>
</evidence>
<dbReference type="EMBL" id="CAXIEN010000007">
    <property type="protein sequence ID" value="CAL1262995.1"/>
    <property type="molecule type" value="Genomic_DNA"/>
</dbReference>
<dbReference type="Proteomes" id="UP001497382">
    <property type="component" value="Unassembled WGS sequence"/>
</dbReference>
<reference evidence="1 2" key="1">
    <citation type="submission" date="2024-04" db="EMBL/GenBank/DDBJ databases">
        <authorList>
            <person name="Rising A."/>
            <person name="Reimegard J."/>
            <person name="Sonavane S."/>
            <person name="Akerstrom W."/>
            <person name="Nylinder S."/>
            <person name="Hedman E."/>
            <person name="Kallberg Y."/>
        </authorList>
    </citation>
    <scope>NUCLEOTIDE SEQUENCE [LARGE SCALE GENOMIC DNA]</scope>
</reference>
<gene>
    <name evidence="1" type="ORF">LARSCL_LOCUS1313</name>
</gene>
<accession>A0AAV1YVI5</accession>
<proteinExistence type="predicted"/>